<gene>
    <name evidence="1" type="ORF">NOCA2210003</name>
</gene>
<evidence type="ECO:0000313" key="1">
    <source>
        <dbReference type="EMBL" id="CUR54653.1"/>
    </source>
</evidence>
<organism evidence="1">
    <name type="scientific">metagenome</name>
    <dbReference type="NCBI Taxonomy" id="256318"/>
    <lineage>
        <taxon>unclassified sequences</taxon>
        <taxon>metagenomes</taxon>
    </lineage>
</organism>
<proteinExistence type="predicted"/>
<dbReference type="AlphaFoldDB" id="A0A2P2BY55"/>
<dbReference type="EMBL" id="CZKA01000014">
    <property type="protein sequence ID" value="CUR54653.1"/>
    <property type="molecule type" value="Genomic_DNA"/>
</dbReference>
<accession>A0A2P2BY55</accession>
<sequence>MTTIEAVSAAFNRTLSSEPRGSGEVLTLPLGLSNGNLVQIYVEQLASDRWLVSDRGQAAFELAIAGVNIETQKAANASWQHLVRSILLDAPIMLDTQPHELAGTSTGAELGNAVLLLGEAVLRGEGLCALAPSYRTRKFRDVIVQAAGKQDLAVQLDAPMPTRHGGNRSVSLAVQGQRPTFVQAVSGRGSAIDGFDKAQAVFSSADVPRDQLVAVLASRVHLAPWQWETLRERGNPIMESELDHFMSNLVA</sequence>
<reference evidence="1" key="1">
    <citation type="submission" date="2015-08" db="EMBL/GenBank/DDBJ databases">
        <authorList>
            <person name="Babu N.S."/>
            <person name="Beckwith C.J."/>
            <person name="Beseler K.G."/>
            <person name="Brison A."/>
            <person name="Carone J.V."/>
            <person name="Caskin T.P."/>
            <person name="Diamond M."/>
            <person name="Durham M.E."/>
            <person name="Foxe J.M."/>
            <person name="Go M."/>
            <person name="Henderson B.A."/>
            <person name="Jones I.B."/>
            <person name="McGettigan J.A."/>
            <person name="Micheletti S.J."/>
            <person name="Nasrallah M.E."/>
            <person name="Ortiz D."/>
            <person name="Piller C.R."/>
            <person name="Privatt S.R."/>
            <person name="Schneider S.L."/>
            <person name="Sharp S."/>
            <person name="Smith T.C."/>
            <person name="Stanton J.D."/>
            <person name="Ullery H.E."/>
            <person name="Wilson R.J."/>
            <person name="Serrano M.G."/>
            <person name="Buck G."/>
            <person name="Lee V."/>
            <person name="Wang Y."/>
            <person name="Carvalho R."/>
            <person name="Voegtly L."/>
            <person name="Shi R."/>
            <person name="Duckworth R."/>
            <person name="Johnson A."/>
            <person name="Loviza R."/>
            <person name="Walstead R."/>
            <person name="Shah Z."/>
            <person name="Kiflezghi M."/>
            <person name="Wade K."/>
            <person name="Ball S.L."/>
            <person name="Bradley K.W."/>
            <person name="Asai D.J."/>
            <person name="Bowman C.A."/>
            <person name="Russell D.A."/>
            <person name="Pope W.H."/>
            <person name="Jacobs-Sera D."/>
            <person name="Hendrix R.W."/>
            <person name="Hatfull G.F."/>
        </authorList>
    </citation>
    <scope>NUCLEOTIDE SEQUENCE</scope>
</reference>
<name>A0A2P2BY55_9ZZZZ</name>
<protein>
    <submittedName>
        <fullName evidence="1">Uncharacterized protein</fullName>
    </submittedName>
</protein>